<dbReference type="GO" id="GO:0003887">
    <property type="term" value="F:DNA-directed DNA polymerase activity"/>
    <property type="evidence" value="ECO:0007669"/>
    <property type="project" value="UniProtKB-KW"/>
</dbReference>
<dbReference type="GO" id="GO:0003677">
    <property type="term" value="F:DNA binding"/>
    <property type="evidence" value="ECO:0007669"/>
    <property type="project" value="InterPro"/>
</dbReference>
<protein>
    <recommendedName>
        <fullName evidence="1">DNA-directed DNA polymerase</fullName>
        <ecNumber evidence="1">2.7.7.7</ecNumber>
    </recommendedName>
</protein>
<dbReference type="OrthoDB" id="2414538at2759"/>
<keyword evidence="2" id="KW-0808">Transferase</keyword>
<dbReference type="AlphaFoldDB" id="A0A7J7MVN7"/>
<dbReference type="InterPro" id="IPR006134">
    <property type="entry name" value="DNA-dir_DNA_pol_B_multi_dom"/>
</dbReference>
<dbReference type="GO" id="GO:0006287">
    <property type="term" value="P:base-excision repair, gap-filling"/>
    <property type="evidence" value="ECO:0007669"/>
    <property type="project" value="TreeGrafter"/>
</dbReference>
<feature type="domain" description="DNA-directed DNA polymerase family B multifunctional" evidence="5">
    <location>
        <begin position="138"/>
        <end position="215"/>
    </location>
</feature>
<comment type="caution">
    <text evidence="6">The sequence shown here is derived from an EMBL/GenBank/DDBJ whole genome shotgun (WGS) entry which is preliminary data.</text>
</comment>
<evidence type="ECO:0000313" key="7">
    <source>
        <dbReference type="Proteomes" id="UP000541444"/>
    </source>
</evidence>
<dbReference type="GO" id="GO:0045004">
    <property type="term" value="P:DNA replication proofreading"/>
    <property type="evidence" value="ECO:0007669"/>
    <property type="project" value="TreeGrafter"/>
</dbReference>
<dbReference type="GO" id="GO:0008296">
    <property type="term" value="F:3'-5'-DNA exonuclease activity"/>
    <property type="evidence" value="ECO:0007669"/>
    <property type="project" value="TreeGrafter"/>
</dbReference>
<dbReference type="Gene3D" id="1.10.132.60">
    <property type="entry name" value="DNA polymerase family B, C-terminal domain"/>
    <property type="match status" value="1"/>
</dbReference>
<dbReference type="GO" id="GO:0006297">
    <property type="term" value="P:nucleotide-excision repair, DNA gap filling"/>
    <property type="evidence" value="ECO:0007669"/>
    <property type="project" value="TreeGrafter"/>
</dbReference>
<evidence type="ECO:0000256" key="3">
    <source>
        <dbReference type="ARBA" id="ARBA00022695"/>
    </source>
</evidence>
<evidence type="ECO:0000256" key="4">
    <source>
        <dbReference type="ARBA" id="ARBA00022932"/>
    </source>
</evidence>
<dbReference type="EMBL" id="JACGCM010001215">
    <property type="protein sequence ID" value="KAF6158904.1"/>
    <property type="molecule type" value="Genomic_DNA"/>
</dbReference>
<dbReference type="GO" id="GO:0043625">
    <property type="term" value="C:delta DNA polymerase complex"/>
    <property type="evidence" value="ECO:0007669"/>
    <property type="project" value="TreeGrafter"/>
</dbReference>
<dbReference type="SUPFAM" id="SSF56672">
    <property type="entry name" value="DNA/RNA polymerases"/>
    <property type="match status" value="1"/>
</dbReference>
<dbReference type="InterPro" id="IPR050240">
    <property type="entry name" value="DNA_pol_type-B"/>
</dbReference>
<dbReference type="EC" id="2.7.7.7" evidence="1"/>
<evidence type="ECO:0000313" key="6">
    <source>
        <dbReference type="EMBL" id="KAF6158904.1"/>
    </source>
</evidence>
<sequence>MEPVAPKDTNVLRFLIDDKKAGLKYDRAGGNWEADSTNDNFGSPIKVFQFDIGSSDEVYFFHGLDSLEEKCIDCTSCIDKHGVEDERYLRVEDKGLILAGGRTAPPVLLECKCLRLSVSCVTGAIRGVGVEGGPCEGLTKTGEGYAVKQAHNELAERMRKRDAATAPTIGDRVPYVIIKAAKGAKAYEKSEDPIYVLENNMPIDVQYYLENQISKVS</sequence>
<organism evidence="6 7">
    <name type="scientific">Kingdonia uniflora</name>
    <dbReference type="NCBI Taxonomy" id="39325"/>
    <lineage>
        <taxon>Eukaryota</taxon>
        <taxon>Viridiplantae</taxon>
        <taxon>Streptophyta</taxon>
        <taxon>Embryophyta</taxon>
        <taxon>Tracheophyta</taxon>
        <taxon>Spermatophyta</taxon>
        <taxon>Magnoliopsida</taxon>
        <taxon>Ranunculales</taxon>
        <taxon>Circaeasteraceae</taxon>
        <taxon>Kingdonia</taxon>
    </lineage>
</organism>
<evidence type="ECO:0000259" key="5">
    <source>
        <dbReference type="Pfam" id="PF00136"/>
    </source>
</evidence>
<dbReference type="Proteomes" id="UP000541444">
    <property type="component" value="Unassembled WGS sequence"/>
</dbReference>
<keyword evidence="4" id="KW-0239">DNA-directed DNA polymerase</keyword>
<dbReference type="PANTHER" id="PTHR10322">
    <property type="entry name" value="DNA POLYMERASE CATALYTIC SUBUNIT"/>
    <property type="match status" value="1"/>
</dbReference>
<name>A0A7J7MVN7_9MAGN</name>
<accession>A0A7J7MVN7</accession>
<proteinExistence type="predicted"/>
<evidence type="ECO:0000256" key="1">
    <source>
        <dbReference type="ARBA" id="ARBA00012417"/>
    </source>
</evidence>
<evidence type="ECO:0000256" key="2">
    <source>
        <dbReference type="ARBA" id="ARBA00022679"/>
    </source>
</evidence>
<reference evidence="6 7" key="1">
    <citation type="journal article" date="2020" name="IScience">
        <title>Genome Sequencing of the Endangered Kingdonia uniflora (Circaeasteraceae, Ranunculales) Reveals Potential Mechanisms of Evolutionary Specialization.</title>
        <authorList>
            <person name="Sun Y."/>
            <person name="Deng T."/>
            <person name="Zhang A."/>
            <person name="Moore M.J."/>
            <person name="Landis J.B."/>
            <person name="Lin N."/>
            <person name="Zhang H."/>
            <person name="Zhang X."/>
            <person name="Huang J."/>
            <person name="Zhang X."/>
            <person name="Sun H."/>
            <person name="Wang H."/>
        </authorList>
    </citation>
    <scope>NUCLEOTIDE SEQUENCE [LARGE SCALE GENOMIC DNA]</scope>
    <source>
        <strain evidence="6">TB1705</strain>
        <tissue evidence="6">Leaf</tissue>
    </source>
</reference>
<dbReference type="InterPro" id="IPR043502">
    <property type="entry name" value="DNA/RNA_pol_sf"/>
</dbReference>
<keyword evidence="3" id="KW-0548">Nucleotidyltransferase</keyword>
<keyword evidence="7" id="KW-1185">Reference proteome</keyword>
<dbReference type="InterPro" id="IPR042087">
    <property type="entry name" value="DNA_pol_B_thumb"/>
</dbReference>
<dbReference type="PANTHER" id="PTHR10322:SF23">
    <property type="entry name" value="DNA POLYMERASE DELTA CATALYTIC SUBUNIT"/>
    <property type="match status" value="1"/>
</dbReference>
<dbReference type="Pfam" id="PF00136">
    <property type="entry name" value="DNA_pol_B"/>
    <property type="match status" value="1"/>
</dbReference>
<gene>
    <name evidence="6" type="ORF">GIB67_012321</name>
</gene>
<dbReference type="GO" id="GO:0000166">
    <property type="term" value="F:nucleotide binding"/>
    <property type="evidence" value="ECO:0007669"/>
    <property type="project" value="InterPro"/>
</dbReference>